<reference evidence="2" key="1">
    <citation type="submission" date="2022-11" db="EMBL/GenBank/DDBJ databases">
        <title>Biodiversity and phylogenetic relationships of bacteria.</title>
        <authorList>
            <person name="Machado R.A.R."/>
            <person name="Bhat A."/>
            <person name="Loulou A."/>
            <person name="Kallel S."/>
        </authorList>
    </citation>
    <scope>NUCLEOTIDE SEQUENCE</scope>
    <source>
        <strain evidence="2">A-IN1</strain>
    </source>
</reference>
<protein>
    <submittedName>
        <fullName evidence="2">MBL fold metallo-hydrolase</fullName>
    </submittedName>
</protein>
<evidence type="ECO:0000313" key="3">
    <source>
        <dbReference type="Proteomes" id="UP001146019"/>
    </source>
</evidence>
<evidence type="ECO:0000259" key="1">
    <source>
        <dbReference type="Pfam" id="PF00753"/>
    </source>
</evidence>
<dbReference type="PANTHER" id="PTHR30619:SF1">
    <property type="entry name" value="RECOMBINATION PROTEIN 2"/>
    <property type="match status" value="1"/>
</dbReference>
<dbReference type="InterPro" id="IPR036866">
    <property type="entry name" value="RibonucZ/Hydroxyglut_hydro"/>
</dbReference>
<feature type="domain" description="Metallo-beta-lactamase" evidence="1">
    <location>
        <begin position="13"/>
        <end position="94"/>
    </location>
</feature>
<accession>A0A9X3DTS6</accession>
<dbReference type="SUPFAM" id="SSF56281">
    <property type="entry name" value="Metallo-hydrolase/oxidoreductase"/>
    <property type="match status" value="1"/>
</dbReference>
<sequence length="389" mass="45126">MLKINIYPAKEGDALLVRLGNDEINLIIDMGYDGTYQNYMKKDLQSLSAQSKKINLMIITHVDQDHILGAITFLEENNKKDKIIDIDEIWFNSFRHLQFEKTCKPLEQDEVHILSSIINQNKYRRKIDGLHDVTVEQGTTLAKLLYEGSYNWNSSFQNGAVFDNGDDYRIKINTETSIILISPNIEKLNLLARKWKDKLESEKYGFIINSDEIFDDAFELFMKESAVEYLNQNISKVEDIEFSKLVEIEEKDKSPTNGSSIAFILEYKDSRILFLGDSHEDIIYKKLYDLRSNGYNLTFDLIKVSHHGSNKNISNRLLQIVKCQKFLFLTDGSHHQHPDLAAIAKITYNFKNPCIITNYPHPKVEKFKQVAKINGYDFNLETLNEIVFE</sequence>
<proteinExistence type="predicted"/>
<keyword evidence="3" id="KW-1185">Reference proteome</keyword>
<dbReference type="RefSeq" id="WP_266129636.1">
    <property type="nucleotide sequence ID" value="NZ_JAPKMY010000002.1"/>
</dbReference>
<comment type="caution">
    <text evidence="2">The sequence shown here is derived from an EMBL/GenBank/DDBJ whole genome shotgun (WGS) entry which is preliminary data.</text>
</comment>
<dbReference type="InterPro" id="IPR001279">
    <property type="entry name" value="Metallo-B-lactamas"/>
</dbReference>
<gene>
    <name evidence="2" type="ORF">OSH00_05785</name>
</gene>
<evidence type="ECO:0000313" key="2">
    <source>
        <dbReference type="EMBL" id="MCX5467252.1"/>
    </source>
</evidence>
<organism evidence="2 3">
    <name type="scientific">Acinetobacter nematophilus</name>
    <dbReference type="NCBI Taxonomy" id="2994642"/>
    <lineage>
        <taxon>Bacteria</taxon>
        <taxon>Pseudomonadati</taxon>
        <taxon>Pseudomonadota</taxon>
        <taxon>Gammaproteobacteria</taxon>
        <taxon>Moraxellales</taxon>
        <taxon>Moraxellaceae</taxon>
        <taxon>Acinetobacter</taxon>
    </lineage>
</organism>
<dbReference type="Pfam" id="PF00753">
    <property type="entry name" value="Lactamase_B"/>
    <property type="match status" value="1"/>
</dbReference>
<dbReference type="PANTHER" id="PTHR30619">
    <property type="entry name" value="DNA INTERNALIZATION/COMPETENCE PROTEIN COMEC/REC2"/>
    <property type="match status" value="1"/>
</dbReference>
<dbReference type="AlphaFoldDB" id="A0A9X3DTS6"/>
<dbReference type="InterPro" id="IPR052159">
    <property type="entry name" value="Competence_DNA_uptake"/>
</dbReference>
<dbReference type="EMBL" id="JAPKMY010000002">
    <property type="protein sequence ID" value="MCX5467252.1"/>
    <property type="molecule type" value="Genomic_DNA"/>
</dbReference>
<dbReference type="Proteomes" id="UP001146019">
    <property type="component" value="Unassembled WGS sequence"/>
</dbReference>
<name>A0A9X3DTS6_9GAMM</name>
<dbReference type="Gene3D" id="3.60.15.10">
    <property type="entry name" value="Ribonuclease Z/Hydroxyacylglutathione hydrolase-like"/>
    <property type="match status" value="1"/>
</dbReference>